<evidence type="ECO:0000313" key="11">
    <source>
        <dbReference type="Proteomes" id="UP000005475"/>
    </source>
</evidence>
<keyword evidence="3" id="KW-0813">Transport</keyword>
<reference evidence="11" key="2">
    <citation type="submission" date="2007-04" db="EMBL/GenBank/DDBJ databases">
        <title>Draft genome sequence of Bacteroides ovatus (ATCC 8483).</title>
        <authorList>
            <person name="Sudarsanam P."/>
            <person name="Ley R."/>
            <person name="Guruge J."/>
            <person name="Turnbaugh P.J."/>
            <person name="Mahowald M."/>
            <person name="Liep D."/>
            <person name="Gordon J."/>
        </authorList>
    </citation>
    <scope>NUCLEOTIDE SEQUENCE [LARGE SCALE GENOMIC DNA]</scope>
    <source>
        <strain evidence="11">ATCC 8483 / DSM 1896 / JCM 5824 / BCRC 10623 / CCUG 4943 / NCTC 11153</strain>
    </source>
</reference>
<evidence type="ECO:0000313" key="10">
    <source>
        <dbReference type="EMBL" id="EDO10277.1"/>
    </source>
</evidence>
<feature type="transmembrane region" description="Helical" evidence="8">
    <location>
        <begin position="295"/>
        <end position="314"/>
    </location>
</feature>
<keyword evidence="7 8" id="KW-0472">Membrane</keyword>
<evidence type="ECO:0000256" key="8">
    <source>
        <dbReference type="SAM" id="Phobius"/>
    </source>
</evidence>
<comment type="subcellular location">
    <subcellularLocation>
        <location evidence="1">Cell membrane</location>
        <topology evidence="1">Multi-pass membrane protein</topology>
    </subcellularLocation>
</comment>
<evidence type="ECO:0000256" key="4">
    <source>
        <dbReference type="ARBA" id="ARBA00022475"/>
    </source>
</evidence>
<evidence type="ECO:0000256" key="1">
    <source>
        <dbReference type="ARBA" id="ARBA00004651"/>
    </source>
</evidence>
<dbReference type="InterPro" id="IPR013525">
    <property type="entry name" value="ABC2_TM"/>
</dbReference>
<keyword evidence="6 8" id="KW-1133">Transmembrane helix</keyword>
<dbReference type="Gene3D" id="3.40.1710.10">
    <property type="entry name" value="abc type-2 transporter like domain"/>
    <property type="match status" value="1"/>
</dbReference>
<dbReference type="PANTHER" id="PTHR30294:SF29">
    <property type="entry name" value="MULTIDRUG ABC TRANSPORTER PERMEASE YBHS-RELATED"/>
    <property type="match status" value="1"/>
</dbReference>
<feature type="transmembrane region" description="Helical" evidence="8">
    <location>
        <begin position="350"/>
        <end position="370"/>
    </location>
</feature>
<comment type="similarity">
    <text evidence="2">Belongs to the ABC-2 integral membrane protein family.</text>
</comment>
<accession>A0AAN3A5W2</accession>
<dbReference type="GO" id="GO:0140359">
    <property type="term" value="F:ABC-type transporter activity"/>
    <property type="evidence" value="ECO:0007669"/>
    <property type="project" value="InterPro"/>
</dbReference>
<name>A0AAN3A5W2_BACO1</name>
<dbReference type="InterPro" id="IPR051449">
    <property type="entry name" value="ABC-2_transporter_component"/>
</dbReference>
<feature type="transmembrane region" description="Helical" evidence="8">
    <location>
        <begin position="263"/>
        <end position="283"/>
    </location>
</feature>
<dbReference type="PROSITE" id="PS51012">
    <property type="entry name" value="ABC_TM2"/>
    <property type="match status" value="1"/>
</dbReference>
<dbReference type="InterPro" id="IPR047817">
    <property type="entry name" value="ABC2_TM_bact-type"/>
</dbReference>
<dbReference type="GO" id="GO:0005886">
    <property type="term" value="C:plasma membrane"/>
    <property type="evidence" value="ECO:0007669"/>
    <property type="project" value="UniProtKB-SubCell"/>
</dbReference>
<dbReference type="PANTHER" id="PTHR30294">
    <property type="entry name" value="MEMBRANE COMPONENT OF ABC TRANSPORTER YHHJ-RELATED"/>
    <property type="match status" value="1"/>
</dbReference>
<feature type="transmembrane region" description="Helical" evidence="8">
    <location>
        <begin position="23"/>
        <end position="43"/>
    </location>
</feature>
<evidence type="ECO:0000256" key="6">
    <source>
        <dbReference type="ARBA" id="ARBA00022989"/>
    </source>
</evidence>
<keyword evidence="5 8" id="KW-0812">Transmembrane</keyword>
<gene>
    <name evidence="10" type="ORF">BACOVA_03723</name>
</gene>
<feature type="transmembrane region" description="Helical" evidence="8">
    <location>
        <begin position="183"/>
        <end position="206"/>
    </location>
</feature>
<dbReference type="EMBL" id="AAXF02000052">
    <property type="protein sequence ID" value="EDO10277.1"/>
    <property type="molecule type" value="Genomic_DNA"/>
</dbReference>
<protein>
    <submittedName>
        <fullName evidence="10">ABC-2 type transporter</fullName>
    </submittedName>
</protein>
<evidence type="ECO:0000259" key="9">
    <source>
        <dbReference type="PROSITE" id="PS51012"/>
    </source>
</evidence>
<evidence type="ECO:0000256" key="3">
    <source>
        <dbReference type="ARBA" id="ARBA00022448"/>
    </source>
</evidence>
<organism evidence="10 11">
    <name type="scientific">Bacteroides ovatus (strain ATCC 8483 / DSM 1896 / JCM 5824 / BCRC 10623 / CCUG 4943 / NCTC 11153)</name>
    <dbReference type="NCBI Taxonomy" id="411476"/>
    <lineage>
        <taxon>Bacteria</taxon>
        <taxon>Pseudomonadati</taxon>
        <taxon>Bacteroidota</taxon>
        <taxon>Bacteroidia</taxon>
        <taxon>Bacteroidales</taxon>
        <taxon>Bacteroidaceae</taxon>
        <taxon>Bacteroides</taxon>
    </lineage>
</organism>
<evidence type="ECO:0000256" key="5">
    <source>
        <dbReference type="ARBA" id="ARBA00022692"/>
    </source>
</evidence>
<dbReference type="Pfam" id="PF12698">
    <property type="entry name" value="ABC2_membrane_3"/>
    <property type="match status" value="1"/>
</dbReference>
<dbReference type="AlphaFoldDB" id="A0AAN3A5W2"/>
<dbReference type="Proteomes" id="UP000005475">
    <property type="component" value="Unassembled WGS sequence"/>
</dbReference>
<proteinExistence type="inferred from homology"/>
<sequence length="376" mass="42618">MEELFMIKFLIEKEFKQLLRNSFLPKLILVFPCMIMLLMPWAVNLEIKNIQLNIVDNDHSAISQRLVNKIAASTYFRLVEVPASYEEGLRNIEIGTADIVMEIPRHLERDWMNGEDTHILIAANAVNGTKGGLGSSYLSSIINDYAAELRSEYPATATVSGAFPSIGIDTQGLFNPNLNYKLYMIPALMVMLLTLICGFLPALNIVSEKEVGTIEQINVTPVPKFIFILAKLLPYWLIGFVVLTVCFILAWLIYGIVPVGHFLLIYFFAVLFVLVMSGFGLVISNYSATMQQSMFVMWFCLLVVILMSGLFTPISSMPEWAQLITRLNPLRYFMEVMRMVYLKGSGFFDLLPQFGVLLFFAVVFNSWAVISYRKNN</sequence>
<evidence type="ECO:0000256" key="2">
    <source>
        <dbReference type="ARBA" id="ARBA00007783"/>
    </source>
</evidence>
<feature type="domain" description="ABC transmembrane type-2" evidence="9">
    <location>
        <begin position="135"/>
        <end position="375"/>
    </location>
</feature>
<feature type="transmembrane region" description="Helical" evidence="8">
    <location>
        <begin position="233"/>
        <end position="257"/>
    </location>
</feature>
<evidence type="ECO:0000256" key="7">
    <source>
        <dbReference type="ARBA" id="ARBA00023136"/>
    </source>
</evidence>
<reference evidence="10 11" key="1">
    <citation type="submission" date="2007-03" db="EMBL/GenBank/DDBJ databases">
        <authorList>
            <person name="Fulton L."/>
            <person name="Clifton S."/>
            <person name="Fulton B."/>
            <person name="Xu J."/>
            <person name="Minx P."/>
            <person name="Pepin K.H."/>
            <person name="Johnson M."/>
            <person name="Thiruvilangam P."/>
            <person name="Bhonagiri V."/>
            <person name="Nash W.E."/>
            <person name="Mardis E.R."/>
            <person name="Wilson R.K."/>
        </authorList>
    </citation>
    <scope>NUCLEOTIDE SEQUENCE [LARGE SCALE GENOMIC DNA]</scope>
    <source>
        <strain evidence="11">ATCC 8483 / DSM 1896 / JCM 5824 / BCRC 10623 / CCUG 4943 / NCTC 11153</strain>
    </source>
</reference>
<keyword evidence="4" id="KW-1003">Cell membrane</keyword>
<comment type="caution">
    <text evidence="10">The sequence shown here is derived from an EMBL/GenBank/DDBJ whole genome shotgun (WGS) entry which is preliminary data.</text>
</comment>